<dbReference type="PANTHER" id="PTHR43229">
    <property type="entry name" value="NODULATION PROTEIN J"/>
    <property type="match status" value="1"/>
</dbReference>
<dbReference type="RefSeq" id="WP_221339888.1">
    <property type="nucleotide sequence ID" value="NZ_JACHIN010000001.1"/>
</dbReference>
<evidence type="ECO:0000313" key="8">
    <source>
        <dbReference type="EMBL" id="MBB5074955.1"/>
    </source>
</evidence>
<keyword evidence="5" id="KW-0046">Antibiotic resistance</keyword>
<keyword evidence="6" id="KW-1003">Cell membrane</keyword>
<dbReference type="InterPro" id="IPR000412">
    <property type="entry name" value="ABC_2_transport"/>
</dbReference>
<evidence type="ECO:0000256" key="6">
    <source>
        <dbReference type="RuleBase" id="RU361157"/>
    </source>
</evidence>
<evidence type="ECO:0000256" key="2">
    <source>
        <dbReference type="ARBA" id="ARBA00022692"/>
    </source>
</evidence>
<dbReference type="InterPro" id="IPR051784">
    <property type="entry name" value="Nod_factor_ABC_transporter"/>
</dbReference>
<dbReference type="InterPro" id="IPR047817">
    <property type="entry name" value="ABC2_TM_bact-type"/>
</dbReference>
<dbReference type="PIRSF" id="PIRSF006648">
    <property type="entry name" value="DrrB"/>
    <property type="match status" value="1"/>
</dbReference>
<dbReference type="EMBL" id="JACHIN010000001">
    <property type="protein sequence ID" value="MBB5074955.1"/>
    <property type="molecule type" value="Genomic_DNA"/>
</dbReference>
<proteinExistence type="inferred from homology"/>
<feature type="transmembrane region" description="Helical" evidence="6">
    <location>
        <begin position="118"/>
        <end position="139"/>
    </location>
</feature>
<feature type="transmembrane region" description="Helical" evidence="6">
    <location>
        <begin position="63"/>
        <end position="88"/>
    </location>
</feature>
<keyword evidence="9" id="KW-1185">Reference proteome</keyword>
<feature type="transmembrane region" description="Helical" evidence="6">
    <location>
        <begin position="30"/>
        <end position="51"/>
    </location>
</feature>
<evidence type="ECO:0000259" key="7">
    <source>
        <dbReference type="PROSITE" id="PS51012"/>
    </source>
</evidence>
<dbReference type="GO" id="GO:0043190">
    <property type="term" value="C:ATP-binding cassette (ABC) transporter complex"/>
    <property type="evidence" value="ECO:0007669"/>
    <property type="project" value="InterPro"/>
</dbReference>
<evidence type="ECO:0000256" key="5">
    <source>
        <dbReference type="ARBA" id="ARBA00023251"/>
    </source>
</evidence>
<dbReference type="Proteomes" id="UP000568380">
    <property type="component" value="Unassembled WGS sequence"/>
</dbReference>
<dbReference type="GO" id="GO:0046677">
    <property type="term" value="P:response to antibiotic"/>
    <property type="evidence" value="ECO:0007669"/>
    <property type="project" value="UniProtKB-KW"/>
</dbReference>
<keyword evidence="3 6" id="KW-1133">Transmembrane helix</keyword>
<dbReference type="InterPro" id="IPR013525">
    <property type="entry name" value="ABC2_TM"/>
</dbReference>
<accession>A0A7W7ZW89</accession>
<keyword evidence="2 6" id="KW-0812">Transmembrane</keyword>
<comment type="subcellular location">
    <subcellularLocation>
        <location evidence="6">Cell membrane</location>
        <topology evidence="6">Multi-pass membrane protein</topology>
    </subcellularLocation>
    <subcellularLocation>
        <location evidence="1">Membrane</location>
        <topology evidence="1">Multi-pass membrane protein</topology>
    </subcellularLocation>
</comment>
<comment type="similarity">
    <text evidence="6">Belongs to the ABC-2 integral membrane protein family.</text>
</comment>
<evidence type="ECO:0000313" key="9">
    <source>
        <dbReference type="Proteomes" id="UP000568380"/>
    </source>
</evidence>
<evidence type="ECO:0000256" key="3">
    <source>
        <dbReference type="ARBA" id="ARBA00022989"/>
    </source>
</evidence>
<dbReference type="AlphaFoldDB" id="A0A7W7ZW89"/>
<keyword evidence="4 6" id="KW-0472">Membrane</keyword>
<feature type="transmembrane region" description="Helical" evidence="6">
    <location>
        <begin position="179"/>
        <end position="196"/>
    </location>
</feature>
<dbReference type="Pfam" id="PF01061">
    <property type="entry name" value="ABC2_membrane"/>
    <property type="match status" value="1"/>
</dbReference>
<reference evidence="8 9" key="1">
    <citation type="submission" date="2020-08" db="EMBL/GenBank/DDBJ databases">
        <title>Genomic Encyclopedia of Type Strains, Phase IV (KMG-IV): sequencing the most valuable type-strain genomes for metagenomic binning, comparative biology and taxonomic classification.</title>
        <authorList>
            <person name="Goeker M."/>
        </authorList>
    </citation>
    <scope>NUCLEOTIDE SEQUENCE [LARGE SCALE GENOMIC DNA]</scope>
    <source>
        <strain evidence="8 9">DSM 45385</strain>
    </source>
</reference>
<dbReference type="PROSITE" id="PS51012">
    <property type="entry name" value="ABC_TM2"/>
    <property type="match status" value="1"/>
</dbReference>
<feature type="domain" description="ABC transmembrane type-2" evidence="7">
    <location>
        <begin position="31"/>
        <end position="259"/>
    </location>
</feature>
<comment type="caution">
    <text evidence="8">The sequence shown here is derived from an EMBL/GenBank/DDBJ whole genome shotgun (WGS) entry which is preliminary data.</text>
</comment>
<feature type="transmembrane region" description="Helical" evidence="6">
    <location>
        <begin position="233"/>
        <end position="254"/>
    </location>
</feature>
<dbReference type="PANTHER" id="PTHR43229:SF2">
    <property type="entry name" value="NODULATION PROTEIN J"/>
    <property type="match status" value="1"/>
</dbReference>
<feature type="transmembrane region" description="Helical" evidence="6">
    <location>
        <begin position="145"/>
        <end position="167"/>
    </location>
</feature>
<evidence type="ECO:0000256" key="4">
    <source>
        <dbReference type="ARBA" id="ARBA00023136"/>
    </source>
</evidence>
<gene>
    <name evidence="8" type="ORF">HNR40_000401</name>
</gene>
<keyword evidence="6" id="KW-0813">Transport</keyword>
<dbReference type="GO" id="GO:0140359">
    <property type="term" value="F:ABC-type transporter activity"/>
    <property type="evidence" value="ECO:0007669"/>
    <property type="project" value="InterPro"/>
</dbReference>
<protein>
    <recommendedName>
        <fullName evidence="6">Transport permease protein</fullName>
    </recommendedName>
</protein>
<name>A0A7W7ZW89_9ACTN</name>
<organism evidence="8 9">
    <name type="scientific">Nonomuraea endophytica</name>
    <dbReference type="NCBI Taxonomy" id="714136"/>
    <lineage>
        <taxon>Bacteria</taxon>
        <taxon>Bacillati</taxon>
        <taxon>Actinomycetota</taxon>
        <taxon>Actinomycetes</taxon>
        <taxon>Streptosporangiales</taxon>
        <taxon>Streptosporangiaceae</taxon>
        <taxon>Nonomuraea</taxon>
    </lineage>
</organism>
<sequence length="261" mass="28040">MNRLTGPRWWLRDAWLMAGRNSRRIVRAPGLLLMYALIQPVVFILLFAYVFGGAIKVPGGDYVQALIPAVFVQMILFSSIGAVAVGLAEDMSRGVMDRFRSLPMTRSSVLLGRIASEVLRSAITLAVMLGCGLLVGFRFHGSPGLIAAGFGLLLAFGFAFSWVAAWIGLMARSGEAAQGLGLVWVLPFTFVSSAFVPTATMPGPVRAFADHSPVTAMIDTLRAWFSGRDAGDAALVTAVWTLALTAVFMTLAVLRLRRTSS</sequence>
<evidence type="ECO:0000256" key="1">
    <source>
        <dbReference type="ARBA" id="ARBA00004141"/>
    </source>
</evidence>